<sequence length="157" mass="18636">MCNIGKKNRELNKIGKLEIQESEILKYQEVEDFFVNNENVILVSRNGAIDFSIVTELIKQAESKPNLYGILTKKQFENNWKLQYIGQRKAKYIRDRLRQHLIKKDIRTGAQLERVNQELKNGGDIGIKLFSVKPDELRQFYEQKLMNKIETLWNKHR</sequence>
<evidence type="ECO:0000313" key="1">
    <source>
        <dbReference type="EMBL" id="RDK82984.1"/>
    </source>
</evidence>
<gene>
    <name evidence="1" type="ORF">C8D94_1094</name>
</gene>
<comment type="caution">
    <text evidence="1">The sequence shown here is derived from an EMBL/GenBank/DDBJ whole genome shotgun (WGS) entry which is preliminary data.</text>
</comment>
<name>A0A370Q3N9_9FLAO</name>
<proteinExistence type="predicted"/>
<organism evidence="1 2">
    <name type="scientific">Marinirhabdus gelatinilytica</name>
    <dbReference type="NCBI Taxonomy" id="1703343"/>
    <lineage>
        <taxon>Bacteria</taxon>
        <taxon>Pseudomonadati</taxon>
        <taxon>Bacteroidota</taxon>
        <taxon>Flavobacteriia</taxon>
        <taxon>Flavobacteriales</taxon>
        <taxon>Flavobacteriaceae</taxon>
    </lineage>
</organism>
<reference evidence="1 2" key="1">
    <citation type="submission" date="2018-07" db="EMBL/GenBank/DDBJ databases">
        <title>Genomic Encyclopedia of Type Strains, Phase IV (KMG-IV): sequencing the most valuable type-strain genomes for metagenomic binning, comparative biology and taxonomic classification.</title>
        <authorList>
            <person name="Goeker M."/>
        </authorList>
    </citation>
    <scope>NUCLEOTIDE SEQUENCE [LARGE SCALE GENOMIC DNA]</scope>
    <source>
        <strain evidence="1 2">DSM 101478</strain>
    </source>
</reference>
<protein>
    <recommendedName>
        <fullName evidence="3">GIY-YIG domain-containing protein</fullName>
    </recommendedName>
</protein>
<dbReference type="EMBL" id="QRAO01000009">
    <property type="protein sequence ID" value="RDK82984.1"/>
    <property type="molecule type" value="Genomic_DNA"/>
</dbReference>
<evidence type="ECO:0008006" key="3">
    <source>
        <dbReference type="Google" id="ProtNLM"/>
    </source>
</evidence>
<dbReference type="AlphaFoldDB" id="A0A370Q3N9"/>
<keyword evidence="2" id="KW-1185">Reference proteome</keyword>
<accession>A0A370Q3N9</accession>
<evidence type="ECO:0000313" key="2">
    <source>
        <dbReference type="Proteomes" id="UP000255317"/>
    </source>
</evidence>
<dbReference type="Proteomes" id="UP000255317">
    <property type="component" value="Unassembled WGS sequence"/>
</dbReference>